<evidence type="ECO:0000256" key="1">
    <source>
        <dbReference type="SAM" id="MobiDB-lite"/>
    </source>
</evidence>
<keyword evidence="3" id="KW-1185">Reference proteome</keyword>
<protein>
    <submittedName>
        <fullName evidence="2">Uncharacterized protein</fullName>
    </submittedName>
</protein>
<feature type="compositionally biased region" description="Polar residues" evidence="1">
    <location>
        <begin position="90"/>
        <end position="126"/>
    </location>
</feature>
<proteinExistence type="predicted"/>
<dbReference type="AlphaFoldDB" id="A0AAE1D5Y7"/>
<sequence length="167" mass="18844">MNRIYLDHHTWRQGQETLAVFPRQAADGRVVGIVCQRYLNPVRLELRPRAGMSPCLVMLMLYDNRTKNSGRSKFTLQRYPKKYPRMRGRSQASSDETSAETWGRTMSCSSSKQAGASRGSTNQPDSGSPRLLARHVTSSGDELSTFSHVLDNARSELFYNSGWLDPT</sequence>
<evidence type="ECO:0000313" key="3">
    <source>
        <dbReference type="Proteomes" id="UP001283361"/>
    </source>
</evidence>
<feature type="region of interest" description="Disordered" evidence="1">
    <location>
        <begin position="71"/>
        <end position="137"/>
    </location>
</feature>
<dbReference type="EMBL" id="JAWDGP010005352">
    <property type="protein sequence ID" value="KAK3757693.1"/>
    <property type="molecule type" value="Genomic_DNA"/>
</dbReference>
<name>A0AAE1D5Y7_9GAST</name>
<evidence type="ECO:0000313" key="2">
    <source>
        <dbReference type="EMBL" id="KAK3757693.1"/>
    </source>
</evidence>
<feature type="compositionally biased region" description="Basic residues" evidence="1">
    <location>
        <begin position="79"/>
        <end position="88"/>
    </location>
</feature>
<reference evidence="2" key="1">
    <citation type="journal article" date="2023" name="G3 (Bethesda)">
        <title>A reference genome for the long-term kleptoplast-retaining sea slug Elysia crispata morphotype clarki.</title>
        <authorList>
            <person name="Eastman K.E."/>
            <person name="Pendleton A.L."/>
            <person name="Shaikh M.A."/>
            <person name="Suttiyut T."/>
            <person name="Ogas R."/>
            <person name="Tomko P."/>
            <person name="Gavelis G."/>
            <person name="Widhalm J.R."/>
            <person name="Wisecaver J.H."/>
        </authorList>
    </citation>
    <scope>NUCLEOTIDE SEQUENCE</scope>
    <source>
        <strain evidence="2">ECLA1</strain>
    </source>
</reference>
<gene>
    <name evidence="2" type="ORF">RRG08_000201</name>
</gene>
<comment type="caution">
    <text evidence="2">The sequence shown here is derived from an EMBL/GenBank/DDBJ whole genome shotgun (WGS) entry which is preliminary data.</text>
</comment>
<accession>A0AAE1D5Y7</accession>
<organism evidence="2 3">
    <name type="scientific">Elysia crispata</name>
    <name type="common">lettuce slug</name>
    <dbReference type="NCBI Taxonomy" id="231223"/>
    <lineage>
        <taxon>Eukaryota</taxon>
        <taxon>Metazoa</taxon>
        <taxon>Spiralia</taxon>
        <taxon>Lophotrochozoa</taxon>
        <taxon>Mollusca</taxon>
        <taxon>Gastropoda</taxon>
        <taxon>Heterobranchia</taxon>
        <taxon>Euthyneura</taxon>
        <taxon>Panpulmonata</taxon>
        <taxon>Sacoglossa</taxon>
        <taxon>Placobranchoidea</taxon>
        <taxon>Plakobranchidae</taxon>
        <taxon>Elysia</taxon>
    </lineage>
</organism>
<dbReference type="Proteomes" id="UP001283361">
    <property type="component" value="Unassembled WGS sequence"/>
</dbReference>